<keyword evidence="1 2" id="KW-0732">Signal</keyword>
<dbReference type="PANTHER" id="PTHR30006:SF25">
    <property type="entry name" value="PHOSPHOGLYCERATE TRANSPORT REGULATORY PROTEIN PGTC"/>
    <property type="match status" value="1"/>
</dbReference>
<keyword evidence="4" id="KW-1185">Reference proteome</keyword>
<dbReference type="Pfam" id="PF13531">
    <property type="entry name" value="SBP_bac_11"/>
    <property type="match status" value="1"/>
</dbReference>
<dbReference type="AlphaFoldDB" id="A0A317CIR0"/>
<dbReference type="Proteomes" id="UP000245506">
    <property type="component" value="Unassembled WGS sequence"/>
</dbReference>
<dbReference type="SUPFAM" id="SSF53850">
    <property type="entry name" value="Periplasmic binding protein-like II"/>
    <property type="match status" value="1"/>
</dbReference>
<name>A0A317CIR0_9GAMM</name>
<reference evidence="3 4" key="1">
    <citation type="submission" date="2018-05" db="EMBL/GenBank/DDBJ databases">
        <title>Leucothrix arctica sp. nov., isolated from Arctic seawater.</title>
        <authorList>
            <person name="Choi A."/>
            <person name="Baek K."/>
        </authorList>
    </citation>
    <scope>NUCLEOTIDE SEQUENCE [LARGE SCALE GENOMIC DNA]</scope>
    <source>
        <strain evidence="3 4">IMCC9719</strain>
    </source>
</reference>
<organism evidence="3 4">
    <name type="scientific">Leucothrix arctica</name>
    <dbReference type="NCBI Taxonomy" id="1481894"/>
    <lineage>
        <taxon>Bacteria</taxon>
        <taxon>Pseudomonadati</taxon>
        <taxon>Pseudomonadota</taxon>
        <taxon>Gammaproteobacteria</taxon>
        <taxon>Thiotrichales</taxon>
        <taxon>Thiotrichaceae</taxon>
        <taxon>Leucothrix</taxon>
    </lineage>
</organism>
<dbReference type="EMBL" id="QGKL01000029">
    <property type="protein sequence ID" value="PWQ96210.1"/>
    <property type="molecule type" value="Genomic_DNA"/>
</dbReference>
<dbReference type="GO" id="GO:0030288">
    <property type="term" value="C:outer membrane-bounded periplasmic space"/>
    <property type="evidence" value="ECO:0007669"/>
    <property type="project" value="TreeGrafter"/>
</dbReference>
<feature type="signal peptide" evidence="2">
    <location>
        <begin position="1"/>
        <end position="24"/>
    </location>
</feature>
<feature type="chain" id="PRO_5016410866" evidence="2">
    <location>
        <begin position="25"/>
        <end position="355"/>
    </location>
</feature>
<gene>
    <name evidence="3" type="ORF">DKT75_09450</name>
</gene>
<dbReference type="PANTHER" id="PTHR30006">
    <property type="entry name" value="THIAMINE-BINDING PERIPLASMIC PROTEIN-RELATED"/>
    <property type="match status" value="1"/>
</dbReference>
<dbReference type="Gene3D" id="3.40.190.10">
    <property type="entry name" value="Periplasmic binding protein-like II"/>
    <property type="match status" value="2"/>
</dbReference>
<dbReference type="OrthoDB" id="8673316at2"/>
<proteinExistence type="predicted"/>
<comment type="caution">
    <text evidence="3">The sequence shown here is derived from an EMBL/GenBank/DDBJ whole genome shotgun (WGS) entry which is preliminary data.</text>
</comment>
<evidence type="ECO:0000256" key="2">
    <source>
        <dbReference type="SAM" id="SignalP"/>
    </source>
</evidence>
<evidence type="ECO:0000256" key="1">
    <source>
        <dbReference type="ARBA" id="ARBA00022729"/>
    </source>
</evidence>
<evidence type="ECO:0000313" key="4">
    <source>
        <dbReference type="Proteomes" id="UP000245506"/>
    </source>
</evidence>
<dbReference type="RefSeq" id="WP_109823182.1">
    <property type="nucleotide sequence ID" value="NZ_QGKL01000029.1"/>
</dbReference>
<sequence length="355" mass="40497">MRRFLRITLCPMLLLLTILNTLQAGTYPATTQPETTLKILSSTDERVMKTLIADFQQLYPQVAVEYLDRNTVPLFDLFLEEYQQGTTADLIISSAMDLQIKLVNDGYADTHSMQSLEWLPDWAQWRKQAFGFTYEPAVIVYNKRMLQGEAIPQSRFELIEKLRDQPDFFSKRVGTYDITRSGFGYLIASQDAQQASTWGRLTENLSKVKVKLYDSTSAMLNAVQNNELLLGYNVLGSYAYAASEQSDNLGIIFPSDYTLVMSRVAFVSKRANNPDQGHNFLDYLLSERGQQLLANKARLYPIHPDIKGNVTYSGLQQAAQSRGPLKLIKLGPALLTYQDRMKKQNFLQEWENVLR</sequence>
<accession>A0A317CIR0</accession>
<evidence type="ECO:0000313" key="3">
    <source>
        <dbReference type="EMBL" id="PWQ96210.1"/>
    </source>
</evidence>
<protein>
    <submittedName>
        <fullName evidence="3">Iron ABC transporter substrate-binding protein</fullName>
    </submittedName>
</protein>